<keyword evidence="4" id="KW-1185">Reference proteome</keyword>
<evidence type="ECO:0000256" key="1">
    <source>
        <dbReference type="SAM" id="Coils"/>
    </source>
</evidence>
<reference evidence="3 4" key="1">
    <citation type="submission" date="2019-12" db="EMBL/GenBank/DDBJ databases">
        <title>Genomic-based taxomic classification of the family Erythrobacteraceae.</title>
        <authorList>
            <person name="Xu L."/>
        </authorList>
    </citation>
    <scope>NUCLEOTIDE SEQUENCE [LARGE SCALE GENOMIC DNA]</scope>
    <source>
        <strain evidence="3 4">MCCC 1K02066</strain>
    </source>
</reference>
<keyword evidence="1" id="KW-0175">Coiled coil</keyword>
<dbReference type="InterPro" id="IPR001853">
    <property type="entry name" value="DSBA-like_thioredoxin_dom"/>
</dbReference>
<evidence type="ECO:0000259" key="2">
    <source>
        <dbReference type="Pfam" id="PF01323"/>
    </source>
</evidence>
<feature type="coiled-coil region" evidence="1">
    <location>
        <begin position="60"/>
        <end position="87"/>
    </location>
</feature>
<evidence type="ECO:0000313" key="3">
    <source>
        <dbReference type="EMBL" id="MXP42628.1"/>
    </source>
</evidence>
<dbReference type="Proteomes" id="UP000469159">
    <property type="component" value="Unassembled WGS sequence"/>
</dbReference>
<dbReference type="Pfam" id="PF01323">
    <property type="entry name" value="DSBA"/>
    <property type="match status" value="1"/>
</dbReference>
<dbReference type="EMBL" id="WTYK01000009">
    <property type="protein sequence ID" value="MXP42628.1"/>
    <property type="molecule type" value="Genomic_DNA"/>
</dbReference>
<protein>
    <submittedName>
        <fullName evidence="3">DsbA family oxidoreductase</fullName>
    </submittedName>
</protein>
<dbReference type="PANTHER" id="PTHR13887:SF41">
    <property type="entry name" value="THIOREDOXIN SUPERFAMILY PROTEIN"/>
    <property type="match status" value="1"/>
</dbReference>
<sequence>MSRPTVDVQIWSDVMCPWCAIGYAQYAKALAELDGEIDVETRWMPFELNPDMPPEGKSQAQHLAETYNRSEDELSAMRRRLSEKAAEAGFPIPADEPAGQPGMMWNTFDAHKLLRWALAVEGPEAQTRLSQALFRAHFQERRSIGDREVLLDIAEAENFDRGAAAEALDEEALGIAVRLEEKRGLEAGINSVPSFVVNGKYLIPGAQEPAVFSATLRRVAAMAAGEVRNA</sequence>
<organism evidence="3 4">
    <name type="scientific">Croceibacterium soli</name>
    <dbReference type="NCBI Taxonomy" id="1739690"/>
    <lineage>
        <taxon>Bacteria</taxon>
        <taxon>Pseudomonadati</taxon>
        <taxon>Pseudomonadota</taxon>
        <taxon>Alphaproteobacteria</taxon>
        <taxon>Sphingomonadales</taxon>
        <taxon>Erythrobacteraceae</taxon>
        <taxon>Croceibacterium</taxon>
    </lineage>
</organism>
<dbReference type="AlphaFoldDB" id="A0A6I4UVG8"/>
<dbReference type="OrthoDB" id="9799122at2"/>
<feature type="domain" description="DSBA-like thioredoxin" evidence="2">
    <location>
        <begin position="8"/>
        <end position="216"/>
    </location>
</feature>
<dbReference type="RefSeq" id="WP_160747489.1">
    <property type="nucleotide sequence ID" value="NZ_WTYK01000009.1"/>
</dbReference>
<dbReference type="PANTHER" id="PTHR13887">
    <property type="entry name" value="GLUTATHIONE S-TRANSFERASE KAPPA"/>
    <property type="match status" value="1"/>
</dbReference>
<gene>
    <name evidence="3" type="ORF">GRI75_13365</name>
</gene>
<name>A0A6I4UVG8_9SPHN</name>
<evidence type="ECO:0000313" key="4">
    <source>
        <dbReference type="Proteomes" id="UP000469159"/>
    </source>
</evidence>
<dbReference type="CDD" id="cd03024">
    <property type="entry name" value="DsbA_FrnE"/>
    <property type="match status" value="1"/>
</dbReference>
<accession>A0A6I4UVG8</accession>
<dbReference type="GO" id="GO:0016491">
    <property type="term" value="F:oxidoreductase activity"/>
    <property type="evidence" value="ECO:0007669"/>
    <property type="project" value="InterPro"/>
</dbReference>
<proteinExistence type="predicted"/>
<dbReference type="InterPro" id="IPR036249">
    <property type="entry name" value="Thioredoxin-like_sf"/>
</dbReference>
<comment type="caution">
    <text evidence="3">The sequence shown here is derived from an EMBL/GenBank/DDBJ whole genome shotgun (WGS) entry which is preliminary data.</text>
</comment>
<dbReference type="Gene3D" id="3.40.30.10">
    <property type="entry name" value="Glutaredoxin"/>
    <property type="match status" value="1"/>
</dbReference>
<dbReference type="SUPFAM" id="SSF52833">
    <property type="entry name" value="Thioredoxin-like"/>
    <property type="match status" value="1"/>
</dbReference>